<sequence length="85" mass="9506">MHFLGLPKQNKESQYSIAGFAPDVYYYFVMGQMSQFFPLLVSCDIKLAMAWKKNSEVAITNPRFVGASMGTSDLKIPSNDTSNKC</sequence>
<organism evidence="1 2">
    <name type="scientific">Smallanthus sonchifolius</name>
    <dbReference type="NCBI Taxonomy" id="185202"/>
    <lineage>
        <taxon>Eukaryota</taxon>
        <taxon>Viridiplantae</taxon>
        <taxon>Streptophyta</taxon>
        <taxon>Embryophyta</taxon>
        <taxon>Tracheophyta</taxon>
        <taxon>Spermatophyta</taxon>
        <taxon>Magnoliopsida</taxon>
        <taxon>eudicotyledons</taxon>
        <taxon>Gunneridae</taxon>
        <taxon>Pentapetalae</taxon>
        <taxon>asterids</taxon>
        <taxon>campanulids</taxon>
        <taxon>Asterales</taxon>
        <taxon>Asteraceae</taxon>
        <taxon>Asteroideae</taxon>
        <taxon>Heliantheae alliance</taxon>
        <taxon>Millerieae</taxon>
        <taxon>Smallanthus</taxon>
    </lineage>
</organism>
<keyword evidence="2" id="KW-1185">Reference proteome</keyword>
<reference evidence="1 2" key="2">
    <citation type="journal article" date="2022" name="Mol. Ecol. Resour.">
        <title>The genomes of chicory, endive, great burdock and yacon provide insights into Asteraceae paleo-polyploidization history and plant inulin production.</title>
        <authorList>
            <person name="Fan W."/>
            <person name="Wang S."/>
            <person name="Wang H."/>
            <person name="Wang A."/>
            <person name="Jiang F."/>
            <person name="Liu H."/>
            <person name="Zhao H."/>
            <person name="Xu D."/>
            <person name="Zhang Y."/>
        </authorList>
    </citation>
    <scope>NUCLEOTIDE SEQUENCE [LARGE SCALE GENOMIC DNA]</scope>
    <source>
        <strain evidence="2">cv. Yunnan</strain>
        <tissue evidence="1">Leaves</tissue>
    </source>
</reference>
<comment type="caution">
    <text evidence="1">The sequence shown here is derived from an EMBL/GenBank/DDBJ whole genome shotgun (WGS) entry which is preliminary data.</text>
</comment>
<evidence type="ECO:0000313" key="1">
    <source>
        <dbReference type="EMBL" id="KAI3705113.1"/>
    </source>
</evidence>
<dbReference type="EMBL" id="CM042042">
    <property type="protein sequence ID" value="KAI3705113.1"/>
    <property type="molecule type" value="Genomic_DNA"/>
</dbReference>
<dbReference type="Proteomes" id="UP001056120">
    <property type="component" value="Linkage Group LG25"/>
</dbReference>
<evidence type="ECO:0000313" key="2">
    <source>
        <dbReference type="Proteomes" id="UP001056120"/>
    </source>
</evidence>
<protein>
    <submittedName>
        <fullName evidence="1">Uncharacterized protein</fullName>
    </submittedName>
</protein>
<gene>
    <name evidence="1" type="ORF">L1987_75345</name>
</gene>
<accession>A0ACB9A5Q1</accession>
<proteinExistence type="predicted"/>
<name>A0ACB9A5Q1_9ASTR</name>
<reference evidence="2" key="1">
    <citation type="journal article" date="2022" name="Mol. Ecol. Resour.">
        <title>The genomes of chicory, endive, great burdock and yacon provide insights into Asteraceae palaeo-polyploidization history and plant inulin production.</title>
        <authorList>
            <person name="Fan W."/>
            <person name="Wang S."/>
            <person name="Wang H."/>
            <person name="Wang A."/>
            <person name="Jiang F."/>
            <person name="Liu H."/>
            <person name="Zhao H."/>
            <person name="Xu D."/>
            <person name="Zhang Y."/>
        </authorList>
    </citation>
    <scope>NUCLEOTIDE SEQUENCE [LARGE SCALE GENOMIC DNA]</scope>
    <source>
        <strain evidence="2">cv. Yunnan</strain>
    </source>
</reference>